<dbReference type="GeneID" id="20196917"/>
<proteinExistence type="predicted"/>
<keyword evidence="6" id="KW-1185">Reference proteome</keyword>
<dbReference type="AlphaFoldDB" id="T1EK17"/>
<organism evidence="5 6">
    <name type="scientific">Helobdella robusta</name>
    <name type="common">Californian leech</name>
    <dbReference type="NCBI Taxonomy" id="6412"/>
    <lineage>
        <taxon>Eukaryota</taxon>
        <taxon>Metazoa</taxon>
        <taxon>Spiralia</taxon>
        <taxon>Lophotrochozoa</taxon>
        <taxon>Annelida</taxon>
        <taxon>Clitellata</taxon>
        <taxon>Hirudinea</taxon>
        <taxon>Rhynchobdellida</taxon>
        <taxon>Glossiphoniidae</taxon>
        <taxon>Helobdella</taxon>
    </lineage>
</organism>
<reference evidence="6" key="1">
    <citation type="submission" date="2012-12" db="EMBL/GenBank/DDBJ databases">
        <authorList>
            <person name="Hellsten U."/>
            <person name="Grimwood J."/>
            <person name="Chapman J.A."/>
            <person name="Shapiro H."/>
            <person name="Aerts A."/>
            <person name="Otillar R.P."/>
            <person name="Terry A.Y."/>
            <person name="Boore J.L."/>
            <person name="Simakov O."/>
            <person name="Marletaz F."/>
            <person name="Cho S.-J."/>
            <person name="Edsinger-Gonzales E."/>
            <person name="Havlak P."/>
            <person name="Kuo D.-H."/>
            <person name="Larsson T."/>
            <person name="Lv J."/>
            <person name="Arendt D."/>
            <person name="Savage R."/>
            <person name="Osoegawa K."/>
            <person name="de Jong P."/>
            <person name="Lindberg D.R."/>
            <person name="Seaver E.C."/>
            <person name="Weisblat D.A."/>
            <person name="Putnam N.H."/>
            <person name="Grigoriev I.V."/>
            <person name="Rokhsar D.S."/>
        </authorList>
    </citation>
    <scope>NUCLEOTIDE SEQUENCE</scope>
</reference>
<evidence type="ECO:0000256" key="2">
    <source>
        <dbReference type="SAM" id="MobiDB-lite"/>
    </source>
</evidence>
<dbReference type="eggNOG" id="KOG4817">
    <property type="taxonomic scope" value="Eukaryota"/>
</dbReference>
<gene>
    <name evidence="5" type="primary">20196917</name>
    <name evidence="4" type="ORF">HELRODRAFT_147603</name>
</gene>
<dbReference type="EMBL" id="AMQM01006878">
    <property type="status" value="NOT_ANNOTATED_CDS"/>
    <property type="molecule type" value="Genomic_DNA"/>
</dbReference>
<keyword evidence="1" id="KW-0597">Phosphoprotein</keyword>
<dbReference type="InterPro" id="IPR009738">
    <property type="entry name" value="BAT2_N"/>
</dbReference>
<evidence type="ECO:0000256" key="1">
    <source>
        <dbReference type="ARBA" id="ARBA00022553"/>
    </source>
</evidence>
<sequence length="67" mass="7385">SGLNSKLDKNKTKFKTIEINKVYKGASVEAQRTAGSNRNHGLQVLGKINSTRRMPPPVNLPSLKSEH</sequence>
<evidence type="ECO:0000313" key="5">
    <source>
        <dbReference type="EnsemblMetazoa" id="HelroP147603"/>
    </source>
</evidence>
<reference evidence="4 6" key="2">
    <citation type="journal article" date="2013" name="Nature">
        <title>Insights into bilaterian evolution from three spiralian genomes.</title>
        <authorList>
            <person name="Simakov O."/>
            <person name="Marletaz F."/>
            <person name="Cho S.J."/>
            <person name="Edsinger-Gonzales E."/>
            <person name="Havlak P."/>
            <person name="Hellsten U."/>
            <person name="Kuo D.H."/>
            <person name="Larsson T."/>
            <person name="Lv J."/>
            <person name="Arendt D."/>
            <person name="Savage R."/>
            <person name="Osoegawa K."/>
            <person name="de Jong P."/>
            <person name="Grimwood J."/>
            <person name="Chapman J.A."/>
            <person name="Shapiro H."/>
            <person name="Aerts A."/>
            <person name="Otillar R.P."/>
            <person name="Terry A.Y."/>
            <person name="Boore J.L."/>
            <person name="Grigoriev I.V."/>
            <person name="Lindberg D.R."/>
            <person name="Seaver E.C."/>
            <person name="Weisblat D.A."/>
            <person name="Putnam N.H."/>
            <person name="Rokhsar D.S."/>
        </authorList>
    </citation>
    <scope>NUCLEOTIDE SEQUENCE</scope>
</reference>
<dbReference type="PANTHER" id="PTHR14038:SF0">
    <property type="entry name" value="LP18708P"/>
    <property type="match status" value="1"/>
</dbReference>
<dbReference type="CTD" id="20196917"/>
<reference evidence="5" key="3">
    <citation type="submission" date="2015-06" db="UniProtKB">
        <authorList>
            <consortium name="EnsemblMetazoa"/>
        </authorList>
    </citation>
    <scope>IDENTIFICATION</scope>
</reference>
<dbReference type="OMA" id="YKGNSIE"/>
<dbReference type="Proteomes" id="UP000015101">
    <property type="component" value="Unassembled WGS sequence"/>
</dbReference>
<accession>T1EK17</accession>
<dbReference type="RefSeq" id="XP_009026583.1">
    <property type="nucleotide sequence ID" value="XM_009028335.1"/>
</dbReference>
<dbReference type="OrthoDB" id="1939715at2759"/>
<dbReference type="PANTHER" id="PTHR14038">
    <property type="entry name" value="BAT2 HLA-B-ASSOCIATED TRANSCRIPT 2"/>
    <property type="match status" value="1"/>
</dbReference>
<evidence type="ECO:0000313" key="4">
    <source>
        <dbReference type="EMBL" id="ESN95438.1"/>
    </source>
</evidence>
<dbReference type="EnsemblMetazoa" id="HelroT147603">
    <property type="protein sequence ID" value="HelroP147603"/>
    <property type="gene ID" value="HelroG147603"/>
</dbReference>
<dbReference type="InParanoid" id="T1EK17"/>
<evidence type="ECO:0000313" key="6">
    <source>
        <dbReference type="Proteomes" id="UP000015101"/>
    </source>
</evidence>
<dbReference type="HOGENOM" id="CLU_2819889_0_0_1"/>
<feature type="region of interest" description="Disordered" evidence="2">
    <location>
        <begin position="30"/>
        <end position="67"/>
    </location>
</feature>
<evidence type="ECO:0000259" key="3">
    <source>
        <dbReference type="Pfam" id="PF07001"/>
    </source>
</evidence>
<dbReference type="InterPro" id="IPR033184">
    <property type="entry name" value="PRRC2"/>
</dbReference>
<dbReference type="EMBL" id="KB097528">
    <property type="protein sequence ID" value="ESN95438.1"/>
    <property type="molecule type" value="Genomic_DNA"/>
</dbReference>
<name>T1EK17_HELRO</name>
<protein>
    <recommendedName>
        <fullName evidence="3">BAT2 N-terminal domain-containing protein</fullName>
    </recommendedName>
</protein>
<feature type="domain" description="BAT2 N-terminal" evidence="3">
    <location>
        <begin position="1"/>
        <end position="66"/>
    </location>
</feature>
<dbReference type="Pfam" id="PF07001">
    <property type="entry name" value="BAT2_N"/>
    <property type="match status" value="1"/>
</dbReference>
<dbReference type="KEGG" id="hro:HELRODRAFT_147603"/>